<organism evidence="3 4">
    <name type="scientific">Paenibacillus baimaensis</name>
    <dbReference type="NCBI Taxonomy" id="2982185"/>
    <lineage>
        <taxon>Bacteria</taxon>
        <taxon>Bacillati</taxon>
        <taxon>Bacillota</taxon>
        <taxon>Bacilli</taxon>
        <taxon>Bacillales</taxon>
        <taxon>Paenibacillaceae</taxon>
        <taxon>Paenibacillus</taxon>
    </lineage>
</organism>
<sequence length="340" mass="38113">MNARQFSIIGCQHAHIGIFISEMLELGYTCAGIYEDENVELAQSFADKFGIPLVKEKESLLGESVSIVGCASINDQKINVIELCESHDKPIMIDKPAVTSTEGLERLKAVIERGRIQVGMLLTERFHPAIYTLKKQIDQGVLGDIVSIGMRKPHRLDAAKRPAWFFSKQQSGGILIDLLVHDFDLLRWLTGKEIETINGYVSKTILPEYPTFYNTASVQVVMKECITAQLYTDWHTPSQSWTWGDGRIFVTGTEGCAELRLQGDPLLQKDTVMIQLTNQSPMGLVPLEQPKHSITSDFIRRIQGENATVSQDDILKTSEATITADDLVIHLNTQERKRQV</sequence>
<gene>
    <name evidence="3" type="ORF">OB236_31890</name>
</gene>
<reference evidence="3 4" key="1">
    <citation type="submission" date="2022-09" db="EMBL/GenBank/DDBJ databases">
        <authorList>
            <person name="Han X.L."/>
            <person name="Wang Q."/>
            <person name="Lu T."/>
        </authorList>
    </citation>
    <scope>NUCLEOTIDE SEQUENCE [LARGE SCALE GENOMIC DNA]</scope>
    <source>
        <strain evidence="3 4">WQ 127069</strain>
    </source>
</reference>
<dbReference type="Gene3D" id="3.40.50.720">
    <property type="entry name" value="NAD(P)-binding Rossmann-like Domain"/>
    <property type="match status" value="1"/>
</dbReference>
<feature type="domain" description="GFO/IDH/MocA-like oxidoreductase" evidence="2">
    <location>
        <begin position="132"/>
        <end position="257"/>
    </location>
</feature>
<proteinExistence type="predicted"/>
<dbReference type="InterPro" id="IPR055170">
    <property type="entry name" value="GFO_IDH_MocA-like_dom"/>
</dbReference>
<dbReference type="InterPro" id="IPR000683">
    <property type="entry name" value="Gfo/Idh/MocA-like_OxRdtase_N"/>
</dbReference>
<dbReference type="InterPro" id="IPR036291">
    <property type="entry name" value="NAD(P)-bd_dom_sf"/>
</dbReference>
<dbReference type="PANTHER" id="PTHR43377:SF1">
    <property type="entry name" value="BILIVERDIN REDUCTASE A"/>
    <property type="match status" value="1"/>
</dbReference>
<evidence type="ECO:0000313" key="4">
    <source>
        <dbReference type="Proteomes" id="UP001652445"/>
    </source>
</evidence>
<evidence type="ECO:0000259" key="2">
    <source>
        <dbReference type="Pfam" id="PF22725"/>
    </source>
</evidence>
<dbReference type="PANTHER" id="PTHR43377">
    <property type="entry name" value="BILIVERDIN REDUCTASE A"/>
    <property type="match status" value="1"/>
</dbReference>
<dbReference type="SUPFAM" id="SSF55347">
    <property type="entry name" value="Glyceraldehyde-3-phosphate dehydrogenase-like, C-terminal domain"/>
    <property type="match status" value="1"/>
</dbReference>
<dbReference type="Pfam" id="PF22725">
    <property type="entry name" value="GFO_IDH_MocA_C3"/>
    <property type="match status" value="1"/>
</dbReference>
<dbReference type="Proteomes" id="UP001652445">
    <property type="component" value="Unassembled WGS sequence"/>
</dbReference>
<evidence type="ECO:0000313" key="3">
    <source>
        <dbReference type="EMBL" id="MCU6796737.1"/>
    </source>
</evidence>
<dbReference type="InterPro" id="IPR051450">
    <property type="entry name" value="Gfo/Idh/MocA_Oxidoreductases"/>
</dbReference>
<dbReference type="EMBL" id="JAOQIO010000107">
    <property type="protein sequence ID" value="MCU6796737.1"/>
    <property type="molecule type" value="Genomic_DNA"/>
</dbReference>
<dbReference type="Pfam" id="PF01408">
    <property type="entry name" value="GFO_IDH_MocA"/>
    <property type="match status" value="1"/>
</dbReference>
<comment type="caution">
    <text evidence="3">The sequence shown here is derived from an EMBL/GenBank/DDBJ whole genome shotgun (WGS) entry which is preliminary data.</text>
</comment>
<dbReference type="Gene3D" id="3.30.360.10">
    <property type="entry name" value="Dihydrodipicolinate Reductase, domain 2"/>
    <property type="match status" value="1"/>
</dbReference>
<evidence type="ECO:0000259" key="1">
    <source>
        <dbReference type="Pfam" id="PF01408"/>
    </source>
</evidence>
<dbReference type="SUPFAM" id="SSF51735">
    <property type="entry name" value="NAD(P)-binding Rossmann-fold domains"/>
    <property type="match status" value="1"/>
</dbReference>
<accession>A0ABT2USF8</accession>
<protein>
    <submittedName>
        <fullName evidence="3">Gfo/Idh/MocA family oxidoreductase</fullName>
    </submittedName>
</protein>
<keyword evidence="4" id="KW-1185">Reference proteome</keyword>
<name>A0ABT2USF8_9BACL</name>
<feature type="domain" description="Gfo/Idh/MocA-like oxidoreductase N-terminal" evidence="1">
    <location>
        <begin position="29"/>
        <end position="113"/>
    </location>
</feature>